<sequence>MPQIILGPGLDKLDGSLQKLTFSFLAKLAKDDTGGGLHIEPIKNSVDSRARTGRVDLSYRAVLFKLQGRQHEASYVFAGTYPHDEAIAIAKTRKLDINPRNGIAELIPVDDVAPATPTVAPQQIPAPASGADSERSLRAREYTVEDLTTLGIDAAFAAGALDLVGEDALLDYAASAPAAWQGSALLDLYTGESFDEIRAKYQLSEPATVDANDDDAVLEAMQHPAARMQFAFIEDDEELRAAIENPDITAWRIFLHPEQRKYTTRDFKDSFRLTGGAGTGKTVVLLHRARNLHRRNPNARIVLTTFNRTLADALSHQLKTLDPSVQLASDLGESGIYVAGVDAIAHRILATAPQTLAGTDGQPGAVSQVLGARTAQVLKLTGSQAWATAADAHAGELPENLCSAAFLEAEYATVVLPNHITTREEYLKARRTGRGVALNRSRRNAVWNIIETYRAGAAAEGATDFDEKAAIAASVLNGGGERPADHVLVDEGQDLSPCRLQLVRALAEHGPNDLFLAEDSHQRIYGQRIVLSRYGIDIVGRSRRLTLNYRTTQQNLHYALGILSGEQFTDLDEQEDTTAGYRSSRRGPSPKVVAVGSLTEQYGKVRDLVRDWIDAGTAPESIGLLVPTRKEGESLPRALGDRGVTVAFVDRDSAGPAKTPIVMTMHRAKGMEFAKVVLVGVSDKALPRGYLVESLPEEDRADAKRRERSLLYVAATRARDELVVVYVGKPSELLPAGK</sequence>
<dbReference type="AlphaFoldDB" id="A0A1A2ESD3"/>
<feature type="binding site" evidence="9">
    <location>
        <begin position="275"/>
        <end position="282"/>
    </location>
    <ligand>
        <name>ATP</name>
        <dbReference type="ChEBI" id="CHEBI:30616"/>
    </ligand>
</feature>
<dbReference type="GO" id="GO:0043138">
    <property type="term" value="F:3'-5' DNA helicase activity"/>
    <property type="evidence" value="ECO:0007669"/>
    <property type="project" value="UniProtKB-EC"/>
</dbReference>
<keyword evidence="3 9" id="KW-0347">Helicase</keyword>
<evidence type="ECO:0000256" key="4">
    <source>
        <dbReference type="ARBA" id="ARBA00022840"/>
    </source>
</evidence>
<feature type="domain" description="UvrD-like helicase ATP-binding" evidence="10">
    <location>
        <begin position="254"/>
        <end position="584"/>
    </location>
</feature>
<dbReference type="GO" id="GO:0005829">
    <property type="term" value="C:cytosol"/>
    <property type="evidence" value="ECO:0007669"/>
    <property type="project" value="TreeGrafter"/>
</dbReference>
<dbReference type="Pfam" id="PF13361">
    <property type="entry name" value="UvrD_C"/>
    <property type="match status" value="1"/>
</dbReference>
<dbReference type="PANTHER" id="PTHR11070">
    <property type="entry name" value="UVRD / RECB / PCRA DNA HELICASE FAMILY MEMBER"/>
    <property type="match status" value="1"/>
</dbReference>
<dbReference type="InterPro" id="IPR014016">
    <property type="entry name" value="UvrD-like_ATP-bd"/>
</dbReference>
<dbReference type="SUPFAM" id="SSF52540">
    <property type="entry name" value="P-loop containing nucleoside triphosphate hydrolases"/>
    <property type="match status" value="1"/>
</dbReference>
<dbReference type="OrthoDB" id="3196525at2"/>
<protein>
    <recommendedName>
        <fullName evidence="7">DNA 3'-5' helicase</fullName>
        <ecNumber evidence="7">5.6.2.4</ecNumber>
    </recommendedName>
</protein>
<dbReference type="GO" id="GO:0000725">
    <property type="term" value="P:recombinational repair"/>
    <property type="evidence" value="ECO:0007669"/>
    <property type="project" value="TreeGrafter"/>
</dbReference>
<evidence type="ECO:0000256" key="9">
    <source>
        <dbReference type="PROSITE-ProRule" id="PRU00560"/>
    </source>
</evidence>
<dbReference type="GO" id="GO:0016887">
    <property type="term" value="F:ATP hydrolysis activity"/>
    <property type="evidence" value="ECO:0007669"/>
    <property type="project" value="RHEA"/>
</dbReference>
<dbReference type="Gene3D" id="3.40.50.300">
    <property type="entry name" value="P-loop containing nucleotide triphosphate hydrolases"/>
    <property type="match status" value="2"/>
</dbReference>
<dbReference type="GO" id="GO:0005524">
    <property type="term" value="F:ATP binding"/>
    <property type="evidence" value="ECO:0007669"/>
    <property type="project" value="UniProtKB-UniRule"/>
</dbReference>
<organism evidence="11 12">
    <name type="scientific">Mycolicibacter sinensis (strain JDM601)</name>
    <name type="common">Mycobacterium sinense</name>
    <dbReference type="NCBI Taxonomy" id="875328"/>
    <lineage>
        <taxon>Bacteria</taxon>
        <taxon>Bacillati</taxon>
        <taxon>Actinomycetota</taxon>
        <taxon>Actinomycetes</taxon>
        <taxon>Mycobacteriales</taxon>
        <taxon>Mycobacteriaceae</taxon>
        <taxon>Mycolicibacter</taxon>
    </lineage>
</organism>
<gene>
    <name evidence="11" type="ORF">A5771_08700</name>
</gene>
<evidence type="ECO:0000313" key="11">
    <source>
        <dbReference type="EMBL" id="OBG06228.1"/>
    </source>
</evidence>
<dbReference type="Proteomes" id="UP000093985">
    <property type="component" value="Unassembled WGS sequence"/>
</dbReference>
<dbReference type="GO" id="GO:0003677">
    <property type="term" value="F:DNA binding"/>
    <property type="evidence" value="ECO:0007669"/>
    <property type="project" value="InterPro"/>
</dbReference>
<dbReference type="PROSITE" id="PS51198">
    <property type="entry name" value="UVRD_HELICASE_ATP_BIND"/>
    <property type="match status" value="1"/>
</dbReference>
<accession>A0A1A2ESD3</accession>
<dbReference type="Pfam" id="PF00580">
    <property type="entry name" value="UvrD-helicase"/>
    <property type="match status" value="1"/>
</dbReference>
<comment type="catalytic activity">
    <reaction evidence="8">
        <text>ATP + H2O = ADP + phosphate + H(+)</text>
        <dbReference type="Rhea" id="RHEA:13065"/>
        <dbReference type="ChEBI" id="CHEBI:15377"/>
        <dbReference type="ChEBI" id="CHEBI:15378"/>
        <dbReference type="ChEBI" id="CHEBI:30616"/>
        <dbReference type="ChEBI" id="CHEBI:43474"/>
        <dbReference type="ChEBI" id="CHEBI:456216"/>
        <dbReference type="EC" id="5.6.2.4"/>
    </reaction>
</comment>
<dbReference type="EC" id="5.6.2.4" evidence="7"/>
<reference evidence="12" key="1">
    <citation type="submission" date="2016-06" db="EMBL/GenBank/DDBJ databases">
        <authorList>
            <person name="Sutton G."/>
            <person name="Brinkac L."/>
            <person name="Sanka R."/>
            <person name="Adams M."/>
            <person name="Lau E."/>
            <person name="Mehaffy C."/>
            <person name="Tameris M."/>
            <person name="Hatherill M."/>
            <person name="Hanekom W."/>
            <person name="Mahomed H."/>
            <person name="Mcshane H."/>
        </authorList>
    </citation>
    <scope>NUCLEOTIDE SEQUENCE [LARGE SCALE GENOMIC DNA]</scope>
    <source>
        <strain evidence="12">852014-51077_SCH5608930-a</strain>
    </source>
</reference>
<evidence type="ECO:0000256" key="8">
    <source>
        <dbReference type="ARBA" id="ARBA00048988"/>
    </source>
</evidence>
<keyword evidence="5" id="KW-0413">Isomerase</keyword>
<evidence type="ECO:0000256" key="1">
    <source>
        <dbReference type="ARBA" id="ARBA00022741"/>
    </source>
</evidence>
<dbReference type="PANTHER" id="PTHR11070:SF45">
    <property type="entry name" value="DNA 3'-5' HELICASE"/>
    <property type="match status" value="1"/>
</dbReference>
<evidence type="ECO:0000259" key="10">
    <source>
        <dbReference type="PROSITE" id="PS51198"/>
    </source>
</evidence>
<evidence type="ECO:0000256" key="6">
    <source>
        <dbReference type="ARBA" id="ARBA00034617"/>
    </source>
</evidence>
<keyword evidence="2 9" id="KW-0378">Hydrolase</keyword>
<evidence type="ECO:0000256" key="3">
    <source>
        <dbReference type="ARBA" id="ARBA00022806"/>
    </source>
</evidence>
<evidence type="ECO:0000256" key="2">
    <source>
        <dbReference type="ARBA" id="ARBA00022801"/>
    </source>
</evidence>
<evidence type="ECO:0000256" key="7">
    <source>
        <dbReference type="ARBA" id="ARBA00034808"/>
    </source>
</evidence>
<evidence type="ECO:0000313" key="12">
    <source>
        <dbReference type="Proteomes" id="UP000093985"/>
    </source>
</evidence>
<dbReference type="RefSeq" id="WP_064855117.1">
    <property type="nucleotide sequence ID" value="NZ_LZIM01000015.1"/>
</dbReference>
<name>A0A1A2ESD3_MYCSD</name>
<dbReference type="EMBL" id="LZIN01000052">
    <property type="protein sequence ID" value="OBG06228.1"/>
    <property type="molecule type" value="Genomic_DNA"/>
</dbReference>
<comment type="catalytic activity">
    <reaction evidence="6">
        <text>Couples ATP hydrolysis with the unwinding of duplex DNA by translocating in the 3'-5' direction.</text>
        <dbReference type="EC" id="5.6.2.4"/>
    </reaction>
</comment>
<dbReference type="InterPro" id="IPR000212">
    <property type="entry name" value="DNA_helicase_UvrD/REP"/>
</dbReference>
<proteinExistence type="predicted"/>
<comment type="caution">
    <text evidence="11">The sequence shown here is derived from an EMBL/GenBank/DDBJ whole genome shotgun (WGS) entry which is preliminary data.</text>
</comment>
<evidence type="ECO:0000256" key="5">
    <source>
        <dbReference type="ARBA" id="ARBA00023235"/>
    </source>
</evidence>
<dbReference type="InterPro" id="IPR014017">
    <property type="entry name" value="DNA_helicase_UvrD-like_C"/>
</dbReference>
<dbReference type="InterPro" id="IPR027417">
    <property type="entry name" value="P-loop_NTPase"/>
</dbReference>
<keyword evidence="1 9" id="KW-0547">Nucleotide-binding</keyword>
<keyword evidence="4 9" id="KW-0067">ATP-binding</keyword>